<evidence type="ECO:0000256" key="3">
    <source>
        <dbReference type="ARBA" id="ARBA00022692"/>
    </source>
</evidence>
<dbReference type="FunCoup" id="A0A6I8PVP3">
    <property type="interactions" value="737"/>
</dbReference>
<feature type="transmembrane region" description="Helical" evidence="11">
    <location>
        <begin position="54"/>
        <end position="81"/>
    </location>
</feature>
<evidence type="ECO:0000256" key="5">
    <source>
        <dbReference type="ARBA" id="ARBA00023040"/>
    </source>
</evidence>
<dbReference type="Ensembl" id="ENSXETT00000064201">
    <property type="protein sequence ID" value="ENSXETP00000059495"/>
    <property type="gene ID" value="ENSXETG00000031128"/>
</dbReference>
<dbReference type="PROSITE" id="PS50262">
    <property type="entry name" value="G_PROTEIN_RECEP_F1_2"/>
    <property type="match status" value="1"/>
</dbReference>
<evidence type="ECO:0000256" key="9">
    <source>
        <dbReference type="ARBA" id="ARBA00023180"/>
    </source>
</evidence>
<feature type="domain" description="G-protein coupled receptors family 1 profile" evidence="12">
    <location>
        <begin position="33"/>
        <end position="301"/>
    </location>
</feature>
<dbReference type="GO" id="GO:0005886">
    <property type="term" value="C:plasma membrane"/>
    <property type="evidence" value="ECO:0007669"/>
    <property type="project" value="UniProtKB-SubCell"/>
</dbReference>
<keyword evidence="5" id="KW-0297">G-protein coupled receptor</keyword>
<keyword evidence="2" id="KW-1003">Cell membrane</keyword>
<organism evidence="13">
    <name type="scientific">Xenopus tropicalis</name>
    <name type="common">Western clawed frog</name>
    <name type="synonym">Silurana tropicalis</name>
    <dbReference type="NCBI Taxonomy" id="8364"/>
    <lineage>
        <taxon>Eukaryota</taxon>
        <taxon>Metazoa</taxon>
        <taxon>Chordata</taxon>
        <taxon>Craniata</taxon>
        <taxon>Vertebrata</taxon>
        <taxon>Euteleostomi</taxon>
        <taxon>Amphibia</taxon>
        <taxon>Batrachia</taxon>
        <taxon>Anura</taxon>
        <taxon>Pipoidea</taxon>
        <taxon>Pipidae</taxon>
        <taxon>Xenopodinae</taxon>
        <taxon>Xenopus</taxon>
        <taxon>Silurana</taxon>
    </lineage>
</organism>
<reference evidence="13" key="2">
    <citation type="submission" date="2020-05" db="UniProtKB">
        <authorList>
            <consortium name="Ensembl"/>
        </authorList>
    </citation>
    <scope>IDENTIFICATION</scope>
</reference>
<sequence length="339" mass="38115">YPPPFYLLYPFPILENQSLVVSSSLLFAAGFLGNLIALFILWLHKLHAKKTSVFYVLVTVLTVTNLMGKCLLCPVVQVAYFQNQSLVGMTGNLNLCKVFGFLMIFCGLAPTFILLAMAVDCWLALGYPFFYQENINKKLALLVSLILYVFCLGFCCLPFFGFGRYKQYCPGTWCFIQMTAEESSTSALAYSMLYGTIMGLLILAIVFCNLMIMKNLYQMYKRENEKGIPSANFPNQQEPAGMEELEHLILLAIMTVLFAACSFPLTARVYVGAFKGEKNEYADLTVLRLLSVNSTLDPWIFIICRTSKFRGHLKALCSKIQLLSISNPFPLLDATKCDL</sequence>
<proteinExistence type="predicted"/>
<evidence type="ECO:0000256" key="4">
    <source>
        <dbReference type="ARBA" id="ARBA00022989"/>
    </source>
</evidence>
<evidence type="ECO:0000256" key="2">
    <source>
        <dbReference type="ARBA" id="ARBA00022475"/>
    </source>
</evidence>
<keyword evidence="10" id="KW-0807">Transducer</keyword>
<keyword evidence="7" id="KW-1015">Disulfide bond</keyword>
<comment type="subcellular location">
    <subcellularLocation>
        <location evidence="1">Cell membrane</location>
        <topology evidence="1">Multi-pass membrane protein</topology>
    </subcellularLocation>
</comment>
<dbReference type="InterPro" id="IPR008365">
    <property type="entry name" value="Prostanoid_rcpt"/>
</dbReference>
<dbReference type="PANTHER" id="PTHR11866:SF14">
    <property type="entry name" value="PROSTAGLANDIN D2 RECEPTOR"/>
    <property type="match status" value="1"/>
</dbReference>
<dbReference type="InterPro" id="IPR017452">
    <property type="entry name" value="GPCR_Rhodpsn_7TM"/>
</dbReference>
<dbReference type="InParanoid" id="A0A6I8PVP3"/>
<evidence type="ECO:0000256" key="6">
    <source>
        <dbReference type="ARBA" id="ARBA00023136"/>
    </source>
</evidence>
<dbReference type="GeneTree" id="ENSGT01050000244902"/>
<dbReference type="GO" id="GO:0004930">
    <property type="term" value="F:G protein-coupled receptor activity"/>
    <property type="evidence" value="ECO:0007669"/>
    <property type="project" value="UniProtKB-KW"/>
</dbReference>
<dbReference type="FunFam" id="1.20.1070.10:FF:000175">
    <property type="entry name" value="Prostaglandin D2 receptor"/>
    <property type="match status" value="1"/>
</dbReference>
<evidence type="ECO:0000256" key="10">
    <source>
        <dbReference type="ARBA" id="ARBA00023224"/>
    </source>
</evidence>
<feature type="transmembrane region" description="Helical" evidence="11">
    <location>
        <begin position="101"/>
        <end position="127"/>
    </location>
</feature>
<feature type="transmembrane region" description="Helical" evidence="11">
    <location>
        <begin position="139"/>
        <end position="160"/>
    </location>
</feature>
<accession>A0A6I8PVP3</accession>
<dbReference type="AlphaFoldDB" id="A0A6I8PVP3"/>
<keyword evidence="9" id="KW-0325">Glycoprotein</keyword>
<dbReference type="CDD" id="cd15140">
    <property type="entry name" value="7tmA_PGD2"/>
    <property type="match status" value="1"/>
</dbReference>
<name>A0A6I8PVP3_XENTR</name>
<evidence type="ECO:0000256" key="7">
    <source>
        <dbReference type="ARBA" id="ARBA00023157"/>
    </source>
</evidence>
<keyword evidence="6 11" id="KW-0472">Membrane</keyword>
<evidence type="ECO:0000256" key="11">
    <source>
        <dbReference type="SAM" id="Phobius"/>
    </source>
</evidence>
<dbReference type="Gene3D" id="1.20.1070.10">
    <property type="entry name" value="Rhodopsin 7-helix transmembrane proteins"/>
    <property type="match status" value="1"/>
</dbReference>
<reference evidence="13" key="1">
    <citation type="journal article" date="2010" name="Science">
        <title>The genome of the Western clawed frog Xenopus tropicalis.</title>
        <authorList>
            <person name="Hellsten U."/>
            <person name="Harland R.M."/>
            <person name="Gilchrist M.J."/>
            <person name="Hendrix D."/>
            <person name="Jurka J."/>
            <person name="Kapitonov V."/>
            <person name="Ovcharenko I."/>
            <person name="Putnam N.H."/>
            <person name="Shu S."/>
            <person name="Taher L."/>
            <person name="Blitz I.L."/>
            <person name="Blumberg B."/>
            <person name="Dichmann D.S."/>
            <person name="Dubchak I."/>
            <person name="Amaya E."/>
            <person name="Detter J.C."/>
            <person name="Fletcher R."/>
            <person name="Gerhard D.S."/>
            <person name="Goodstein D."/>
            <person name="Graves T."/>
            <person name="Grigoriev I.V."/>
            <person name="Grimwood J."/>
            <person name="Kawashima T."/>
            <person name="Lindquist E."/>
            <person name="Lucas S.M."/>
            <person name="Mead P.E."/>
            <person name="Mitros T."/>
            <person name="Ogino H."/>
            <person name="Ohta Y."/>
            <person name="Poliakov A.V."/>
            <person name="Pollet N."/>
            <person name="Robert J."/>
            <person name="Salamov A."/>
            <person name="Sater A.K."/>
            <person name="Schmutz J."/>
            <person name="Terry A."/>
            <person name="Vize P.D."/>
            <person name="Warren W.C."/>
            <person name="Wells D."/>
            <person name="Wills A."/>
            <person name="Wilson R.K."/>
            <person name="Zimmerman L.B."/>
            <person name="Zorn A.M."/>
            <person name="Grainger R."/>
            <person name="Grammer T."/>
            <person name="Khokha M.K."/>
            <person name="Richardson P.M."/>
            <person name="Rokhsar D.S."/>
        </authorList>
    </citation>
    <scope>NUCLEOTIDE SEQUENCE [LARGE SCALE GENOMIC DNA]</scope>
    <source>
        <strain evidence="13">Nigerian</strain>
    </source>
</reference>
<dbReference type="Pfam" id="PF00001">
    <property type="entry name" value="7tm_1"/>
    <property type="match status" value="1"/>
</dbReference>
<keyword evidence="3 11" id="KW-0812">Transmembrane</keyword>
<feature type="transmembrane region" description="Helical" evidence="11">
    <location>
        <begin position="248"/>
        <end position="266"/>
    </location>
</feature>
<evidence type="ECO:0000259" key="12">
    <source>
        <dbReference type="PROSITE" id="PS50262"/>
    </source>
</evidence>
<dbReference type="PANTHER" id="PTHR11866">
    <property type="entry name" value="G-PROTEIN COUPLED RECEPTOR FAMILY 1 MEMBER"/>
    <property type="match status" value="1"/>
</dbReference>
<keyword evidence="8" id="KW-0675">Receptor</keyword>
<dbReference type="PRINTS" id="PR01788">
    <property type="entry name" value="PROSTANOIDR"/>
</dbReference>
<evidence type="ECO:0000256" key="1">
    <source>
        <dbReference type="ARBA" id="ARBA00004651"/>
    </source>
</evidence>
<feature type="transmembrane region" description="Helical" evidence="11">
    <location>
        <begin position="188"/>
        <end position="212"/>
    </location>
</feature>
<evidence type="ECO:0000256" key="8">
    <source>
        <dbReference type="ARBA" id="ARBA00023170"/>
    </source>
</evidence>
<evidence type="ECO:0000313" key="13">
    <source>
        <dbReference type="Ensembl" id="ENSXETP00000059495"/>
    </source>
</evidence>
<keyword evidence="4 11" id="KW-1133">Transmembrane helix</keyword>
<feature type="transmembrane region" description="Helical" evidence="11">
    <location>
        <begin position="20"/>
        <end position="42"/>
    </location>
</feature>
<dbReference type="InterPro" id="IPR000276">
    <property type="entry name" value="GPCR_Rhodpsn"/>
</dbReference>
<protein>
    <recommendedName>
        <fullName evidence="12">G-protein coupled receptors family 1 profile domain-containing protein</fullName>
    </recommendedName>
</protein>
<dbReference type="SUPFAM" id="SSF81321">
    <property type="entry name" value="Family A G protein-coupled receptor-like"/>
    <property type="match status" value="1"/>
</dbReference>
<feature type="transmembrane region" description="Helical" evidence="11">
    <location>
        <begin position="286"/>
        <end position="304"/>
    </location>
</feature>